<protein>
    <submittedName>
        <fullName evidence="3">Uncharacterized protein</fullName>
    </submittedName>
</protein>
<sequence length="68" mass="6940">MSKNEFGLTGKGGNKRIYNIGIGGGALLGGMVIAHQALGLTMIGYVGAGVMLLAVLVHGMSVKMTRHA</sequence>
<gene>
    <name evidence="2" type="ORF">LP092_11710</name>
    <name evidence="3" type="ORF">LP129_11610</name>
</gene>
<dbReference type="Proteomes" id="UP001163632">
    <property type="component" value="Chromosome"/>
</dbReference>
<reference evidence="3 4" key="1">
    <citation type="journal article" date="2022" name="BMC Microbiol.">
        <title>Whole genome sequencing of Moraxella bovis strains from North America reveals two genotypes with different genetic determinants.</title>
        <authorList>
            <person name="Wynn E.L."/>
            <person name="Hille M.M."/>
            <person name="Loy J.D."/>
            <person name="Schuller G."/>
            <person name="Kuhn K.L."/>
            <person name="Dickey A.M."/>
            <person name="Bono J.L."/>
            <person name="Clawson M.L."/>
        </authorList>
    </citation>
    <scope>NUCLEOTIDE SEQUENCE [LARGE SCALE GENOMIC DNA]</scope>
    <source>
        <strain evidence="2">SAM102599</strain>
        <strain evidence="3 4">SAM57978</strain>
    </source>
</reference>
<organism evidence="3 4">
    <name type="scientific">Moraxella bovis</name>
    <dbReference type="NCBI Taxonomy" id="476"/>
    <lineage>
        <taxon>Bacteria</taxon>
        <taxon>Pseudomonadati</taxon>
        <taxon>Pseudomonadota</taxon>
        <taxon>Gammaproteobacteria</taxon>
        <taxon>Moraxellales</taxon>
        <taxon>Moraxellaceae</taxon>
        <taxon>Moraxella</taxon>
    </lineage>
</organism>
<evidence type="ECO:0000313" key="5">
    <source>
        <dbReference type="Proteomes" id="UP001163632"/>
    </source>
</evidence>
<feature type="transmembrane region" description="Helical" evidence="1">
    <location>
        <begin position="17"/>
        <end position="37"/>
    </location>
</feature>
<dbReference type="EMBL" id="CP087830">
    <property type="protein sequence ID" value="UZA02609.1"/>
    <property type="molecule type" value="Genomic_DNA"/>
</dbReference>
<evidence type="ECO:0000313" key="3">
    <source>
        <dbReference type="EMBL" id="UZA51136.1"/>
    </source>
</evidence>
<dbReference type="AlphaFoldDB" id="A0AAQ2QA59"/>
<proteinExistence type="predicted"/>
<keyword evidence="5" id="KW-1185">Reference proteome</keyword>
<dbReference type="RefSeq" id="WP_208624045.1">
    <property type="nucleotide sequence ID" value="NZ_CP030241.1"/>
</dbReference>
<keyword evidence="1" id="KW-0472">Membrane</keyword>
<evidence type="ECO:0000313" key="4">
    <source>
        <dbReference type="Proteomes" id="UP001163283"/>
    </source>
</evidence>
<accession>A0AAQ2QA59</accession>
<dbReference type="GeneID" id="77187777"/>
<evidence type="ECO:0000313" key="2">
    <source>
        <dbReference type="EMBL" id="UZA02609.1"/>
    </source>
</evidence>
<dbReference type="EMBL" id="CP087781">
    <property type="protein sequence ID" value="UZA51136.1"/>
    <property type="molecule type" value="Genomic_DNA"/>
</dbReference>
<dbReference type="Proteomes" id="UP001163283">
    <property type="component" value="Chromosome"/>
</dbReference>
<name>A0AAQ2QA59_MORBO</name>
<keyword evidence="1" id="KW-1133">Transmembrane helix</keyword>
<feature type="transmembrane region" description="Helical" evidence="1">
    <location>
        <begin position="43"/>
        <end position="62"/>
    </location>
</feature>
<keyword evidence="1" id="KW-0812">Transmembrane</keyword>
<evidence type="ECO:0000256" key="1">
    <source>
        <dbReference type="SAM" id="Phobius"/>
    </source>
</evidence>